<dbReference type="Proteomes" id="UP000024635">
    <property type="component" value="Unassembled WGS sequence"/>
</dbReference>
<dbReference type="AlphaFoldDB" id="A0A016TUY2"/>
<evidence type="ECO:0000256" key="1">
    <source>
        <dbReference type="SAM" id="MobiDB-lite"/>
    </source>
</evidence>
<organism evidence="2 3">
    <name type="scientific">Ancylostoma ceylanicum</name>
    <dbReference type="NCBI Taxonomy" id="53326"/>
    <lineage>
        <taxon>Eukaryota</taxon>
        <taxon>Metazoa</taxon>
        <taxon>Ecdysozoa</taxon>
        <taxon>Nematoda</taxon>
        <taxon>Chromadorea</taxon>
        <taxon>Rhabditida</taxon>
        <taxon>Rhabditina</taxon>
        <taxon>Rhabditomorpha</taxon>
        <taxon>Strongyloidea</taxon>
        <taxon>Ancylostomatidae</taxon>
        <taxon>Ancylostomatinae</taxon>
        <taxon>Ancylostoma</taxon>
    </lineage>
</organism>
<protein>
    <submittedName>
        <fullName evidence="2">Uncharacterized protein</fullName>
    </submittedName>
</protein>
<evidence type="ECO:0000313" key="2">
    <source>
        <dbReference type="EMBL" id="EYC06854.1"/>
    </source>
</evidence>
<comment type="caution">
    <text evidence="2">The sequence shown here is derived from an EMBL/GenBank/DDBJ whole genome shotgun (WGS) entry which is preliminary data.</text>
</comment>
<evidence type="ECO:0000313" key="3">
    <source>
        <dbReference type="Proteomes" id="UP000024635"/>
    </source>
</evidence>
<dbReference type="EMBL" id="JARK01001409">
    <property type="protein sequence ID" value="EYC06854.1"/>
    <property type="molecule type" value="Genomic_DNA"/>
</dbReference>
<keyword evidence="3" id="KW-1185">Reference proteome</keyword>
<name>A0A016TUY2_9BILA</name>
<feature type="region of interest" description="Disordered" evidence="1">
    <location>
        <begin position="84"/>
        <end position="110"/>
    </location>
</feature>
<reference evidence="3" key="1">
    <citation type="journal article" date="2015" name="Nat. Genet.">
        <title>The genome and transcriptome of the zoonotic hookworm Ancylostoma ceylanicum identify infection-specific gene families.</title>
        <authorList>
            <person name="Schwarz E.M."/>
            <person name="Hu Y."/>
            <person name="Antoshechkin I."/>
            <person name="Miller M.M."/>
            <person name="Sternberg P.W."/>
            <person name="Aroian R.V."/>
        </authorList>
    </citation>
    <scope>NUCLEOTIDE SEQUENCE</scope>
    <source>
        <strain evidence="3">HY135</strain>
    </source>
</reference>
<proteinExistence type="predicted"/>
<accession>A0A016TUY2</accession>
<sequence length="144" mass="15989">MSRISVLRISSHLMRTLKQINGEGTLINDDVRRVRLFADAVLISLFPPSDISITSHPPCHQEVHIEMVKSCQIRTCRRQSLRQAASEGIHRGSPNPTGFDPARETSNCSRRAKDAKAVVLTMEPDTNVSIQEGSGCIIEIIQSR</sequence>
<gene>
    <name evidence="2" type="primary">Acey_s0073.g737</name>
    <name evidence="2" type="ORF">Y032_0073g737</name>
</gene>